<dbReference type="GO" id="GO:0071013">
    <property type="term" value="C:catalytic step 2 spliceosome"/>
    <property type="evidence" value="ECO:0007669"/>
    <property type="project" value="TreeGrafter"/>
</dbReference>
<comment type="caution">
    <text evidence="5">The sequence shown here is derived from an EMBL/GenBank/DDBJ whole genome shotgun (WGS) entry which is preliminary data.</text>
</comment>
<feature type="compositionally biased region" description="Basic and acidic residues" evidence="3">
    <location>
        <begin position="211"/>
        <end position="250"/>
    </location>
</feature>
<dbReference type="OrthoDB" id="2573941at2759"/>
<dbReference type="AlphaFoldDB" id="A0A8K1FP86"/>
<organism evidence="5 6">
    <name type="scientific">Pythium oligandrum</name>
    <name type="common">Mycoparasitic fungus</name>
    <dbReference type="NCBI Taxonomy" id="41045"/>
    <lineage>
        <taxon>Eukaryota</taxon>
        <taxon>Sar</taxon>
        <taxon>Stramenopiles</taxon>
        <taxon>Oomycota</taxon>
        <taxon>Peronosporomycetes</taxon>
        <taxon>Pythiales</taxon>
        <taxon>Pythiaceae</taxon>
        <taxon>Pythium</taxon>
    </lineage>
</organism>
<evidence type="ECO:0000256" key="1">
    <source>
        <dbReference type="ARBA" id="ARBA00022884"/>
    </source>
</evidence>
<dbReference type="Pfam" id="PF00076">
    <property type="entry name" value="RRM_1"/>
    <property type="match status" value="1"/>
</dbReference>
<dbReference type="SUPFAM" id="SSF54928">
    <property type="entry name" value="RNA-binding domain, RBD"/>
    <property type="match status" value="1"/>
</dbReference>
<sequence length="303" mass="35365">MNVIAEIQRINERELELHVPFEASWHQKYKESAWVYMGGLPFELTEGDVLCVMSQFGEIEDINLVRDGKTGKSKGFAFLKYENWLSTVLAVDNMNNARLLERVLRVDHVLKYKLPKEVRDREEEREAQLLAESSASDDEEEDEKKKKAKRSEKDASKRRGLPGHAYEGKELATKYDIAQGHNVFDAPDESKKEKKKKKKDKKKKEKKSKKKHDDIHELEQKQAKWMEEVRLKRQAQREAEARERALRGDDEGMAQPSETGWRGRLEPTVSQPTKRPMDDEGERGFQEREQKRRAAYGGINRVR</sequence>
<dbReference type="GO" id="GO:0003723">
    <property type="term" value="F:RNA binding"/>
    <property type="evidence" value="ECO:0007669"/>
    <property type="project" value="UniProtKB-UniRule"/>
</dbReference>
<evidence type="ECO:0000256" key="3">
    <source>
        <dbReference type="SAM" id="MobiDB-lite"/>
    </source>
</evidence>
<evidence type="ECO:0000259" key="4">
    <source>
        <dbReference type="PROSITE" id="PS50102"/>
    </source>
</evidence>
<dbReference type="SMART" id="SM00360">
    <property type="entry name" value="RRM"/>
    <property type="match status" value="1"/>
</dbReference>
<dbReference type="InterPro" id="IPR045844">
    <property type="entry name" value="RRM_Ist3-like"/>
</dbReference>
<feature type="compositionally biased region" description="Basic residues" evidence="3">
    <location>
        <begin position="193"/>
        <end position="210"/>
    </location>
</feature>
<feature type="domain" description="RRM" evidence="4">
    <location>
        <begin position="33"/>
        <end position="111"/>
    </location>
</feature>
<dbReference type="GO" id="GO:0005686">
    <property type="term" value="C:U2 snRNP"/>
    <property type="evidence" value="ECO:0007669"/>
    <property type="project" value="TreeGrafter"/>
</dbReference>
<dbReference type="Proteomes" id="UP000794436">
    <property type="component" value="Unassembled WGS sequence"/>
</dbReference>
<dbReference type="Gene3D" id="3.30.70.330">
    <property type="match status" value="1"/>
</dbReference>
<dbReference type="InterPro" id="IPR051847">
    <property type="entry name" value="RNA_proc/Spliceosome_comp"/>
</dbReference>
<accession>A0A8K1FP86</accession>
<name>A0A8K1FP86_PYTOL</name>
<protein>
    <recommendedName>
        <fullName evidence="4">RRM domain-containing protein</fullName>
    </recommendedName>
</protein>
<proteinExistence type="predicted"/>
<evidence type="ECO:0000313" key="5">
    <source>
        <dbReference type="EMBL" id="TMW66662.1"/>
    </source>
</evidence>
<reference evidence="5" key="1">
    <citation type="submission" date="2019-03" db="EMBL/GenBank/DDBJ databases">
        <title>Long read genome sequence of the mycoparasitic Pythium oligandrum ATCC 38472 isolated from sugarbeet rhizosphere.</title>
        <authorList>
            <person name="Gaulin E."/>
        </authorList>
    </citation>
    <scope>NUCLEOTIDE SEQUENCE</scope>
    <source>
        <strain evidence="5">ATCC 38472_TT</strain>
    </source>
</reference>
<dbReference type="InterPro" id="IPR012677">
    <property type="entry name" value="Nucleotide-bd_a/b_plait_sf"/>
</dbReference>
<keyword evidence="6" id="KW-1185">Reference proteome</keyword>
<dbReference type="PROSITE" id="PS50102">
    <property type="entry name" value="RRM"/>
    <property type="match status" value="1"/>
</dbReference>
<dbReference type="EMBL" id="SPLM01000007">
    <property type="protein sequence ID" value="TMW66662.1"/>
    <property type="molecule type" value="Genomic_DNA"/>
</dbReference>
<evidence type="ECO:0000256" key="2">
    <source>
        <dbReference type="PROSITE-ProRule" id="PRU00176"/>
    </source>
</evidence>
<evidence type="ECO:0000313" key="6">
    <source>
        <dbReference type="Proteomes" id="UP000794436"/>
    </source>
</evidence>
<dbReference type="CDD" id="cd12411">
    <property type="entry name" value="RRM_ist3_like"/>
    <property type="match status" value="1"/>
</dbReference>
<dbReference type="PANTHER" id="PTHR45880:SF1">
    <property type="entry name" value="RNA-BINDING MOTIF PROTEIN, X-LINKED 2"/>
    <property type="match status" value="1"/>
</dbReference>
<dbReference type="GO" id="GO:0071011">
    <property type="term" value="C:precatalytic spliceosome"/>
    <property type="evidence" value="ECO:0007669"/>
    <property type="project" value="TreeGrafter"/>
</dbReference>
<feature type="region of interest" description="Disordered" evidence="3">
    <location>
        <begin position="121"/>
        <end position="303"/>
    </location>
</feature>
<dbReference type="InterPro" id="IPR035979">
    <property type="entry name" value="RBD_domain_sf"/>
</dbReference>
<keyword evidence="1 2" id="KW-0694">RNA-binding</keyword>
<dbReference type="GO" id="GO:0000398">
    <property type="term" value="P:mRNA splicing, via spliceosome"/>
    <property type="evidence" value="ECO:0007669"/>
    <property type="project" value="InterPro"/>
</dbReference>
<feature type="compositionally biased region" description="Basic and acidic residues" evidence="3">
    <location>
        <begin position="275"/>
        <end position="292"/>
    </location>
</feature>
<dbReference type="PANTHER" id="PTHR45880">
    <property type="entry name" value="RNA-BINDING MOTIF PROTEIN, X-LINKED 2"/>
    <property type="match status" value="1"/>
</dbReference>
<dbReference type="InterPro" id="IPR000504">
    <property type="entry name" value="RRM_dom"/>
</dbReference>
<gene>
    <name evidence="5" type="ORF">Poli38472_013974</name>
</gene>